<dbReference type="FunFam" id="3.40.50.300:FF:000127">
    <property type="entry name" value="Ribose import ATP-binding protein RbsA"/>
    <property type="match status" value="1"/>
</dbReference>
<reference evidence="11 12" key="1">
    <citation type="submission" date="2019-02" db="EMBL/GenBank/DDBJ databases">
        <title>Deep-cultivation of Planctomycetes and their phenomic and genomic characterization uncovers novel biology.</title>
        <authorList>
            <person name="Wiegand S."/>
            <person name="Jogler M."/>
            <person name="Boedeker C."/>
            <person name="Pinto D."/>
            <person name="Vollmers J."/>
            <person name="Rivas-Marin E."/>
            <person name="Kohn T."/>
            <person name="Peeters S.H."/>
            <person name="Heuer A."/>
            <person name="Rast P."/>
            <person name="Oberbeckmann S."/>
            <person name="Bunk B."/>
            <person name="Jeske O."/>
            <person name="Meyerdierks A."/>
            <person name="Storesund J.E."/>
            <person name="Kallscheuer N."/>
            <person name="Luecker S."/>
            <person name="Lage O.M."/>
            <person name="Pohl T."/>
            <person name="Merkel B.J."/>
            <person name="Hornburger P."/>
            <person name="Mueller R.-W."/>
            <person name="Bruemmer F."/>
            <person name="Labrenz M."/>
            <person name="Spormann A.M."/>
            <person name="Op den Camp H."/>
            <person name="Overmann J."/>
            <person name="Amann R."/>
            <person name="Jetten M.S.M."/>
            <person name="Mascher T."/>
            <person name="Medema M.H."/>
            <person name="Devos D.P."/>
            <person name="Kaster A.-K."/>
            <person name="Ovreas L."/>
            <person name="Rohde M."/>
            <person name="Galperin M.Y."/>
            <person name="Jogler C."/>
        </authorList>
    </citation>
    <scope>NUCLEOTIDE SEQUENCE [LARGE SCALE GENOMIC DNA]</scope>
    <source>
        <strain evidence="11 12">Mal48</strain>
    </source>
</reference>
<name>A0A517QMQ6_9PLAN</name>
<keyword evidence="2" id="KW-0813">Transport</keyword>
<keyword evidence="6" id="KW-0547">Nucleotide-binding</keyword>
<dbReference type="CDD" id="cd03215">
    <property type="entry name" value="ABC_Carb_Monos_II"/>
    <property type="match status" value="1"/>
</dbReference>
<evidence type="ECO:0000313" key="11">
    <source>
        <dbReference type="EMBL" id="QDT32837.1"/>
    </source>
</evidence>
<keyword evidence="8" id="KW-1278">Translocase</keyword>
<comment type="subcellular location">
    <subcellularLocation>
        <location evidence="1">Cell membrane</location>
        <topology evidence="1">Peripheral membrane protein</topology>
    </subcellularLocation>
</comment>
<dbReference type="AlphaFoldDB" id="A0A517QMQ6"/>
<evidence type="ECO:0000256" key="2">
    <source>
        <dbReference type="ARBA" id="ARBA00022448"/>
    </source>
</evidence>
<proteinExistence type="predicted"/>
<dbReference type="Pfam" id="PF00005">
    <property type="entry name" value="ABC_tran"/>
    <property type="match status" value="2"/>
</dbReference>
<protein>
    <submittedName>
        <fullName evidence="11">Ribose import ATP-binding protein RbsA</fullName>
        <ecNumber evidence="11">3.6.3.17</ecNumber>
    </submittedName>
</protein>
<dbReference type="PROSITE" id="PS50893">
    <property type="entry name" value="ABC_TRANSPORTER_2"/>
    <property type="match status" value="2"/>
</dbReference>
<feature type="domain" description="ABC transporter" evidence="10">
    <location>
        <begin position="255"/>
        <end position="500"/>
    </location>
</feature>
<accession>A0A517QMQ6</accession>
<dbReference type="PANTHER" id="PTHR43790:SF3">
    <property type="entry name" value="D-ALLOSE IMPORT ATP-BINDING PROTEIN ALSA-RELATED"/>
    <property type="match status" value="1"/>
</dbReference>
<evidence type="ECO:0000256" key="5">
    <source>
        <dbReference type="ARBA" id="ARBA00022737"/>
    </source>
</evidence>
<keyword evidence="7 11" id="KW-0067">ATP-binding</keyword>
<dbReference type="GO" id="GO:0005524">
    <property type="term" value="F:ATP binding"/>
    <property type="evidence" value="ECO:0007669"/>
    <property type="project" value="UniProtKB-KW"/>
</dbReference>
<evidence type="ECO:0000259" key="10">
    <source>
        <dbReference type="PROSITE" id="PS50893"/>
    </source>
</evidence>
<keyword evidence="11" id="KW-0378">Hydrolase</keyword>
<dbReference type="EMBL" id="CP036267">
    <property type="protein sequence ID" value="QDT32837.1"/>
    <property type="molecule type" value="Genomic_DNA"/>
</dbReference>
<dbReference type="Gene3D" id="3.40.50.300">
    <property type="entry name" value="P-loop containing nucleotide triphosphate hydrolases"/>
    <property type="match status" value="2"/>
</dbReference>
<evidence type="ECO:0000256" key="3">
    <source>
        <dbReference type="ARBA" id="ARBA00022475"/>
    </source>
</evidence>
<dbReference type="PANTHER" id="PTHR43790">
    <property type="entry name" value="CARBOHYDRATE TRANSPORT ATP-BINDING PROTEIN MG119-RELATED"/>
    <property type="match status" value="1"/>
</dbReference>
<evidence type="ECO:0000256" key="8">
    <source>
        <dbReference type="ARBA" id="ARBA00022967"/>
    </source>
</evidence>
<evidence type="ECO:0000256" key="9">
    <source>
        <dbReference type="ARBA" id="ARBA00023136"/>
    </source>
</evidence>
<dbReference type="Proteomes" id="UP000315724">
    <property type="component" value="Chromosome"/>
</dbReference>
<dbReference type="InterPro" id="IPR017871">
    <property type="entry name" value="ABC_transporter-like_CS"/>
</dbReference>
<sequence>MTDDNSQHDAELLQMREISKSFSSVQVLNDVSLSLKRGEVLALLGENGAGKSTLMKILCGIHPPSKGVVLVDGQPLPPGNPLAAQRAGVSVIHQEFNLIPALSVRENLFLGQETSIWKRLPAQLEKSRAAKIFKKLKVDIDAEERCGNLTVAEQQLVEIAKALLLDSKLIVMDEPTAALSPQEVDGLFEVIGELKSQGISIIYISHRLNEIFAVCDQVTVLRDGNYVGTQKTSELTRDRLIEMMVGRTLEQEFPKRVAEIGEERLQADGLSRGSKVKNVSLSVKRGEIVALTGLIGAGRTEVARLLFGADKKESGTMRLDGQPVKINNPRQAIAAGICLLTEDRKAQGLIVNQSVLHNFGLPNLRKFSGFTGIDQRAEQNAFESYQSLLQIKLANSNQAARTLSGGNQQKVVLAKWLERNADVIIFDEPTRGIDVGAKFEIYQLMNQLTVVGKAILMITSELPEALGMADRVLVMHEGKLTGEINDVGAATQEQIMDLAVQ</sequence>
<evidence type="ECO:0000256" key="7">
    <source>
        <dbReference type="ARBA" id="ARBA00022840"/>
    </source>
</evidence>
<gene>
    <name evidence="11" type="primary">rbsA_1</name>
    <name evidence="11" type="ORF">Mal48_20850</name>
</gene>
<dbReference type="InterPro" id="IPR050107">
    <property type="entry name" value="ABC_carbohydrate_import_ATPase"/>
</dbReference>
<dbReference type="GO" id="GO:0016887">
    <property type="term" value="F:ATP hydrolysis activity"/>
    <property type="evidence" value="ECO:0007669"/>
    <property type="project" value="InterPro"/>
</dbReference>
<keyword evidence="5" id="KW-0677">Repeat</keyword>
<dbReference type="EC" id="3.6.3.17" evidence="11"/>
<dbReference type="InterPro" id="IPR027417">
    <property type="entry name" value="P-loop_NTPase"/>
</dbReference>
<dbReference type="InterPro" id="IPR003593">
    <property type="entry name" value="AAA+_ATPase"/>
</dbReference>
<keyword evidence="4" id="KW-0762">Sugar transport</keyword>
<keyword evidence="12" id="KW-1185">Reference proteome</keyword>
<evidence type="ECO:0000256" key="1">
    <source>
        <dbReference type="ARBA" id="ARBA00004202"/>
    </source>
</evidence>
<evidence type="ECO:0000313" key="12">
    <source>
        <dbReference type="Proteomes" id="UP000315724"/>
    </source>
</evidence>
<keyword evidence="9" id="KW-0472">Membrane</keyword>
<dbReference type="GO" id="GO:0005886">
    <property type="term" value="C:plasma membrane"/>
    <property type="evidence" value="ECO:0007669"/>
    <property type="project" value="UniProtKB-SubCell"/>
</dbReference>
<dbReference type="RefSeq" id="WP_197442205.1">
    <property type="nucleotide sequence ID" value="NZ_CP036267.1"/>
</dbReference>
<feature type="domain" description="ABC transporter" evidence="10">
    <location>
        <begin position="13"/>
        <end position="248"/>
    </location>
</feature>
<dbReference type="PROSITE" id="PS00211">
    <property type="entry name" value="ABC_TRANSPORTER_1"/>
    <property type="match status" value="1"/>
</dbReference>
<dbReference type="SUPFAM" id="SSF52540">
    <property type="entry name" value="P-loop containing nucleoside triphosphate hydrolases"/>
    <property type="match status" value="2"/>
</dbReference>
<dbReference type="KEGG" id="tpol:Mal48_20850"/>
<evidence type="ECO:0000256" key="6">
    <source>
        <dbReference type="ARBA" id="ARBA00022741"/>
    </source>
</evidence>
<dbReference type="CDD" id="cd03216">
    <property type="entry name" value="ABC_Carb_Monos_I"/>
    <property type="match status" value="1"/>
</dbReference>
<dbReference type="SMART" id="SM00382">
    <property type="entry name" value="AAA"/>
    <property type="match status" value="2"/>
</dbReference>
<organism evidence="11 12">
    <name type="scientific">Thalassoglobus polymorphus</name>
    <dbReference type="NCBI Taxonomy" id="2527994"/>
    <lineage>
        <taxon>Bacteria</taxon>
        <taxon>Pseudomonadati</taxon>
        <taxon>Planctomycetota</taxon>
        <taxon>Planctomycetia</taxon>
        <taxon>Planctomycetales</taxon>
        <taxon>Planctomycetaceae</taxon>
        <taxon>Thalassoglobus</taxon>
    </lineage>
</organism>
<keyword evidence="3" id="KW-1003">Cell membrane</keyword>
<evidence type="ECO:0000256" key="4">
    <source>
        <dbReference type="ARBA" id="ARBA00022597"/>
    </source>
</evidence>
<dbReference type="InterPro" id="IPR003439">
    <property type="entry name" value="ABC_transporter-like_ATP-bd"/>
</dbReference>